<feature type="transmembrane region" description="Helical" evidence="7">
    <location>
        <begin position="30"/>
        <end position="57"/>
    </location>
</feature>
<keyword evidence="4 7" id="KW-1133">Transmembrane helix</keyword>
<feature type="region of interest" description="Disordered" evidence="6">
    <location>
        <begin position="289"/>
        <end position="309"/>
    </location>
</feature>
<feature type="transmembrane region" description="Helical" evidence="7">
    <location>
        <begin position="186"/>
        <end position="208"/>
    </location>
</feature>
<organism evidence="8 9">
    <name type="scientific">Knoellia koreensis</name>
    <dbReference type="NCBI Taxonomy" id="2730921"/>
    <lineage>
        <taxon>Bacteria</taxon>
        <taxon>Bacillati</taxon>
        <taxon>Actinomycetota</taxon>
        <taxon>Actinomycetes</taxon>
        <taxon>Micrococcales</taxon>
        <taxon>Intrasporangiaceae</taxon>
        <taxon>Knoellia</taxon>
    </lineage>
</organism>
<evidence type="ECO:0000313" key="9">
    <source>
        <dbReference type="Proteomes" id="UP000588586"/>
    </source>
</evidence>
<evidence type="ECO:0000256" key="3">
    <source>
        <dbReference type="ARBA" id="ARBA00022692"/>
    </source>
</evidence>
<dbReference type="Proteomes" id="UP000588586">
    <property type="component" value="Unassembled WGS sequence"/>
</dbReference>
<dbReference type="PANTHER" id="PTHR30213">
    <property type="entry name" value="INNER MEMBRANE PROTEIN YHJD"/>
    <property type="match status" value="1"/>
</dbReference>
<feature type="transmembrane region" description="Helical" evidence="7">
    <location>
        <begin position="220"/>
        <end position="239"/>
    </location>
</feature>
<dbReference type="Pfam" id="PF03631">
    <property type="entry name" value="Virul_fac_BrkB"/>
    <property type="match status" value="1"/>
</dbReference>
<keyword evidence="2" id="KW-1003">Cell membrane</keyword>
<feature type="transmembrane region" description="Helical" evidence="7">
    <location>
        <begin position="251"/>
        <end position="273"/>
    </location>
</feature>
<evidence type="ECO:0000256" key="7">
    <source>
        <dbReference type="SAM" id="Phobius"/>
    </source>
</evidence>
<comment type="subcellular location">
    <subcellularLocation>
        <location evidence="1">Cell membrane</location>
        <topology evidence="1">Multi-pass membrane protein</topology>
    </subcellularLocation>
</comment>
<feature type="transmembrane region" description="Helical" evidence="7">
    <location>
        <begin position="148"/>
        <end position="166"/>
    </location>
</feature>
<evidence type="ECO:0000256" key="5">
    <source>
        <dbReference type="ARBA" id="ARBA00023136"/>
    </source>
</evidence>
<comment type="caution">
    <text evidence="8">The sequence shown here is derived from an EMBL/GenBank/DDBJ whole genome shotgun (WGS) entry which is preliminary data.</text>
</comment>
<accession>A0A849HIU5</accession>
<keyword evidence="5 7" id="KW-0472">Membrane</keyword>
<feature type="compositionally biased region" description="Basic and acidic residues" evidence="6">
    <location>
        <begin position="290"/>
        <end position="300"/>
    </location>
</feature>
<reference evidence="8 9" key="1">
    <citation type="submission" date="2020-04" db="EMBL/GenBank/DDBJ databases">
        <title>Knoellia sp. isolate from air conditioner.</title>
        <authorList>
            <person name="Chea S."/>
            <person name="Kim D.-U."/>
        </authorList>
    </citation>
    <scope>NUCLEOTIDE SEQUENCE [LARGE SCALE GENOMIC DNA]</scope>
    <source>
        <strain evidence="8 9">DB2414S</strain>
    </source>
</reference>
<evidence type="ECO:0000256" key="4">
    <source>
        <dbReference type="ARBA" id="ARBA00022989"/>
    </source>
</evidence>
<keyword evidence="3 7" id="KW-0812">Transmembrane</keyword>
<dbReference type="EMBL" id="JABEPQ010000002">
    <property type="protein sequence ID" value="NNM46494.1"/>
    <property type="molecule type" value="Genomic_DNA"/>
</dbReference>
<evidence type="ECO:0000256" key="2">
    <source>
        <dbReference type="ARBA" id="ARBA00022475"/>
    </source>
</evidence>
<evidence type="ECO:0000256" key="1">
    <source>
        <dbReference type="ARBA" id="ARBA00004651"/>
    </source>
</evidence>
<feature type="transmembrane region" description="Helical" evidence="7">
    <location>
        <begin position="101"/>
        <end position="120"/>
    </location>
</feature>
<gene>
    <name evidence="8" type="ORF">HJG52_10805</name>
</gene>
<keyword evidence="9" id="KW-1185">Reference proteome</keyword>
<dbReference type="PANTHER" id="PTHR30213:SF1">
    <property type="entry name" value="INNER MEMBRANE PROTEIN YHJD"/>
    <property type="match status" value="1"/>
</dbReference>
<dbReference type="RefSeq" id="WP_171243595.1">
    <property type="nucleotide sequence ID" value="NZ_JABEPQ010000002.1"/>
</dbReference>
<name>A0A849HIU5_9MICO</name>
<protein>
    <submittedName>
        <fullName evidence="8">YihY/virulence factor BrkB family protein</fullName>
    </submittedName>
</protein>
<evidence type="ECO:0000313" key="8">
    <source>
        <dbReference type="EMBL" id="NNM46494.1"/>
    </source>
</evidence>
<dbReference type="InterPro" id="IPR017039">
    <property type="entry name" value="Virul_fac_BrkB"/>
</dbReference>
<evidence type="ECO:0000256" key="6">
    <source>
        <dbReference type="SAM" id="MobiDB-lite"/>
    </source>
</evidence>
<dbReference type="AlphaFoldDB" id="A0A849HIU5"/>
<dbReference type="GO" id="GO:0005886">
    <property type="term" value="C:plasma membrane"/>
    <property type="evidence" value="ECO:0007669"/>
    <property type="project" value="UniProtKB-SubCell"/>
</dbReference>
<sequence length="360" mass="37669">MTTLKKWFARLKGTSAYRAWDRYNTHNGGLLAGGISYVAFLSIFPVLALAFAVFGLVLRDQPGLINDIRDAINEQLPGFVKQGPDDPKGIITLSVPSGRTLSITFVAGLATLLWGGLGWLSSTRQGIRAIFGVEGTPGNFVLAKLRDLGVLVLIGLGIVVSVLVSTAANGVAEWLAGLVGLSGQGWLFTVIGILAQLLLNTFIVALLLRLLSGVPLPWDGLRNGAIAGGVLLTLIQVFSTQLLSGTLNNNALAAVAIPAALLVYLNFIARALLLSASWAANDLDAGTGRDTSDGMEHKAMEGPAPEPLATYRERTDAGLPTFGPRAGDRATLAAGAVLGAVGAFALGTARRGIRALVRRR</sequence>
<proteinExistence type="predicted"/>